<accession>A0A8R1ILW2</accession>
<reference evidence="1" key="2">
    <citation type="submission" date="2022-06" db="UniProtKB">
        <authorList>
            <consortium name="EnsemblMetazoa"/>
        </authorList>
    </citation>
    <scope>IDENTIFICATION</scope>
    <source>
        <strain evidence="1">DF5081</strain>
    </source>
</reference>
<evidence type="ECO:0000313" key="2">
    <source>
        <dbReference type="Proteomes" id="UP000005237"/>
    </source>
</evidence>
<dbReference type="AlphaFoldDB" id="A0A8R1ILW2"/>
<dbReference type="Proteomes" id="UP000005237">
    <property type="component" value="Unassembled WGS sequence"/>
</dbReference>
<keyword evidence="2" id="KW-1185">Reference proteome</keyword>
<reference evidence="2" key="1">
    <citation type="submission" date="2010-08" db="EMBL/GenBank/DDBJ databases">
        <authorList>
            <consortium name="Caenorhabditis japonica Sequencing Consortium"/>
            <person name="Wilson R.K."/>
        </authorList>
    </citation>
    <scope>NUCLEOTIDE SEQUENCE [LARGE SCALE GENOMIC DNA]</scope>
    <source>
        <strain evidence="2">DF5081</strain>
    </source>
</reference>
<organism evidence="1 2">
    <name type="scientific">Caenorhabditis japonica</name>
    <dbReference type="NCBI Taxonomy" id="281687"/>
    <lineage>
        <taxon>Eukaryota</taxon>
        <taxon>Metazoa</taxon>
        <taxon>Ecdysozoa</taxon>
        <taxon>Nematoda</taxon>
        <taxon>Chromadorea</taxon>
        <taxon>Rhabditida</taxon>
        <taxon>Rhabditina</taxon>
        <taxon>Rhabditomorpha</taxon>
        <taxon>Rhabditoidea</taxon>
        <taxon>Rhabditidae</taxon>
        <taxon>Peloderinae</taxon>
        <taxon>Caenorhabditis</taxon>
    </lineage>
</organism>
<dbReference type="EnsemblMetazoa" id="CJA36537a.1">
    <property type="protein sequence ID" value="CJA36537a.1"/>
    <property type="gene ID" value="WBGene00212384"/>
</dbReference>
<sequence length="81" mass="9005">MYLMKEVPLQAFDEQSTAMLLVNRNSAGETVGVRQEKSLAFGNSYGLLEWENIEKATTYFGADNLPNAEETIGKSARSPFK</sequence>
<evidence type="ECO:0000313" key="1">
    <source>
        <dbReference type="EnsemblMetazoa" id="CJA36537a.1"/>
    </source>
</evidence>
<protein>
    <submittedName>
        <fullName evidence="1">Uncharacterized protein</fullName>
    </submittedName>
</protein>
<proteinExistence type="predicted"/>
<name>A0A8R1ILW2_CAEJA</name>